<dbReference type="Pfam" id="PF24175">
    <property type="entry name" value="SU10_adaptor"/>
    <property type="match status" value="1"/>
</dbReference>
<evidence type="ECO:0000313" key="2">
    <source>
        <dbReference type="Proteomes" id="UP000788153"/>
    </source>
</evidence>
<dbReference type="InterPro" id="IPR056209">
    <property type="entry name" value="SU10_adaptor"/>
</dbReference>
<evidence type="ECO:0000313" key="1">
    <source>
        <dbReference type="EMBL" id="NIJ24831.1"/>
    </source>
</evidence>
<comment type="caution">
    <text evidence="1">The sequence shown here is derived from an EMBL/GenBank/DDBJ whole genome shotgun (WGS) entry which is preliminary data.</text>
</comment>
<accession>A0ABX0U583</accession>
<organism evidence="1 2">
    <name type="scientific">Sphingomonas japonica</name>
    <dbReference type="NCBI Taxonomy" id="511662"/>
    <lineage>
        <taxon>Bacteria</taxon>
        <taxon>Pseudomonadati</taxon>
        <taxon>Pseudomonadota</taxon>
        <taxon>Alphaproteobacteria</taxon>
        <taxon>Sphingomonadales</taxon>
        <taxon>Sphingomonadaceae</taxon>
        <taxon>Sphingomonas</taxon>
    </lineage>
</organism>
<evidence type="ECO:0008006" key="3">
    <source>
        <dbReference type="Google" id="ProtNLM"/>
    </source>
</evidence>
<proteinExistence type="predicted"/>
<dbReference type="RefSeq" id="WP_140047252.1">
    <property type="nucleotide sequence ID" value="NZ_BAAAEV010000001.1"/>
</dbReference>
<gene>
    <name evidence="1" type="ORF">FHT01_002373</name>
</gene>
<name>A0ABX0U583_9SPHN</name>
<keyword evidence="2" id="KW-1185">Reference proteome</keyword>
<reference evidence="1 2" key="1">
    <citation type="submission" date="2020-03" db="EMBL/GenBank/DDBJ databases">
        <title>Genomic Encyclopedia of Type Strains, Phase IV (KMG-IV): sequencing the most valuable type-strain genomes for metagenomic binning, comparative biology and taxonomic classification.</title>
        <authorList>
            <person name="Goeker M."/>
        </authorList>
    </citation>
    <scope>NUCLEOTIDE SEQUENCE [LARGE SCALE GENOMIC DNA]</scope>
    <source>
        <strain evidence="1 2">DSM 22753</strain>
    </source>
</reference>
<dbReference type="EMBL" id="JAASQP010000001">
    <property type="protein sequence ID" value="NIJ24831.1"/>
    <property type="molecule type" value="Genomic_DNA"/>
</dbReference>
<protein>
    <recommendedName>
        <fullName evidence="3">Phage gp6-like head-tail connector protein</fullName>
    </recommendedName>
</protein>
<dbReference type="Proteomes" id="UP000788153">
    <property type="component" value="Unassembled WGS sequence"/>
</dbReference>
<sequence>MAFIIPSYVAGAIRNYSDLIEELRDMLDDETYEQSKLDRAIRKAEAMFNRELRTPQMETRVEITAASEIVTLPEDFLSMRGLFISGQPERQFVSMSPASVTGGYSGIAGTPGAYAIEGETLRVAPVGTAALVMNYYARIPALSEAIATNWLLEDHPDVYVSGAMYYLARRERDAEGMAQASSEVSEMLASINSVGMRNRWGAGPLVPSGMQQVRGVRA</sequence>